<feature type="transmembrane region" description="Helical" evidence="1">
    <location>
        <begin position="12"/>
        <end position="30"/>
    </location>
</feature>
<comment type="caution">
    <text evidence="2">The sequence shown here is derived from an EMBL/GenBank/DDBJ whole genome shotgun (WGS) entry which is preliminary data.</text>
</comment>
<dbReference type="EMBL" id="PQVG01000001">
    <property type="protein sequence ID" value="POY41135.1"/>
    <property type="molecule type" value="Genomic_DNA"/>
</dbReference>
<keyword evidence="1" id="KW-0812">Transmembrane</keyword>
<feature type="transmembrane region" description="Helical" evidence="1">
    <location>
        <begin position="36"/>
        <end position="56"/>
    </location>
</feature>
<proteinExistence type="predicted"/>
<keyword evidence="3" id="KW-1185">Reference proteome</keyword>
<dbReference type="OrthoDB" id="660361at2"/>
<protein>
    <submittedName>
        <fullName evidence="2">DUF4199 domain-containing protein</fullName>
    </submittedName>
</protein>
<evidence type="ECO:0000256" key="1">
    <source>
        <dbReference type="SAM" id="Phobius"/>
    </source>
</evidence>
<reference evidence="2 3" key="1">
    <citation type="submission" date="2018-01" db="EMBL/GenBank/DDBJ databases">
        <authorList>
            <person name="Gaut B.S."/>
            <person name="Morton B.R."/>
            <person name="Clegg M.T."/>
            <person name="Duvall M.R."/>
        </authorList>
    </citation>
    <scope>NUCLEOTIDE SEQUENCE [LARGE SCALE GENOMIC DNA]</scope>
    <source>
        <strain evidence="2 3">HR-AY</strain>
    </source>
</reference>
<gene>
    <name evidence="2" type="ORF">C3L50_00990</name>
</gene>
<organism evidence="2 3">
    <name type="scientific">Flavobacterium alvei</name>
    <dbReference type="NCBI Taxonomy" id="2080416"/>
    <lineage>
        <taxon>Bacteria</taxon>
        <taxon>Pseudomonadati</taxon>
        <taxon>Bacteroidota</taxon>
        <taxon>Flavobacteriia</taxon>
        <taxon>Flavobacteriales</taxon>
        <taxon>Flavobacteriaceae</taxon>
        <taxon>Flavobacterium</taxon>
    </lineage>
</organism>
<keyword evidence="1" id="KW-1133">Transmembrane helix</keyword>
<evidence type="ECO:0000313" key="3">
    <source>
        <dbReference type="Proteomes" id="UP000237310"/>
    </source>
</evidence>
<dbReference type="RefSeq" id="WP_103804134.1">
    <property type="nucleotide sequence ID" value="NZ_CAKZGH010000121.1"/>
</dbReference>
<feature type="transmembrane region" description="Helical" evidence="1">
    <location>
        <begin position="76"/>
        <end position="98"/>
    </location>
</feature>
<dbReference type="Proteomes" id="UP000237310">
    <property type="component" value="Unassembled WGS sequence"/>
</dbReference>
<name>A0A2S5AF32_9FLAO</name>
<sequence length="175" mass="19306">MNEIIKKNGISFGIITGVVSALLTTAIYSIDLNLFTKWWLGILMIIVYIIIGIVLLSKTKKELKGIFSFKEAFTTYFISAVIGILISVAFNILLFNVIDPSVKETLNEIVIKYTAETMQKFGAPSAAINEAIKKMQENNPYSTIELLKGSVFSIVGSSLFGLLLALIFKSKPSQE</sequence>
<evidence type="ECO:0000313" key="2">
    <source>
        <dbReference type="EMBL" id="POY41135.1"/>
    </source>
</evidence>
<accession>A0A2S5AF32</accession>
<dbReference type="AlphaFoldDB" id="A0A2S5AF32"/>
<keyword evidence="1" id="KW-0472">Membrane</keyword>
<feature type="transmembrane region" description="Helical" evidence="1">
    <location>
        <begin position="149"/>
        <end position="168"/>
    </location>
</feature>
<dbReference type="Pfam" id="PF13858">
    <property type="entry name" value="DUF4199"/>
    <property type="match status" value="1"/>
</dbReference>
<dbReference type="InterPro" id="IPR025250">
    <property type="entry name" value="DUF4199"/>
</dbReference>